<dbReference type="InterPro" id="IPR045865">
    <property type="entry name" value="ACT-like_dom_sf"/>
</dbReference>
<dbReference type="GO" id="GO:0046394">
    <property type="term" value="P:carboxylic acid biosynthetic process"/>
    <property type="evidence" value="ECO:0007669"/>
    <property type="project" value="UniProtKB-ARBA"/>
</dbReference>
<dbReference type="Pfam" id="PF21631">
    <property type="entry name" value="A9CJY8-like_N"/>
    <property type="match status" value="1"/>
</dbReference>
<feature type="region of interest" description="Disordered" evidence="1">
    <location>
        <begin position="486"/>
        <end position="539"/>
    </location>
</feature>
<evidence type="ECO:0000259" key="2">
    <source>
        <dbReference type="SMART" id="SM01300"/>
    </source>
</evidence>
<dbReference type="PANTHER" id="PTHR31131">
    <property type="entry name" value="CHROMOSOME 1, WHOLE GENOME SHOTGUN SEQUENCE"/>
    <property type="match status" value="1"/>
</dbReference>
<dbReference type="OrthoDB" id="58529at2759"/>
<dbReference type="InterPro" id="IPR051719">
    <property type="entry name" value="CASTOR_mTORC1"/>
</dbReference>
<feature type="compositionally biased region" description="Acidic residues" evidence="1">
    <location>
        <begin position="563"/>
        <end position="581"/>
    </location>
</feature>
<feature type="region of interest" description="Disordered" evidence="1">
    <location>
        <begin position="652"/>
        <end position="717"/>
    </location>
</feature>
<feature type="domain" description="PEHE" evidence="2">
    <location>
        <begin position="286"/>
        <end position="429"/>
    </location>
</feature>
<dbReference type="EMBL" id="LUEZ02000010">
    <property type="protein sequence ID" value="RDB28499.1"/>
    <property type="molecule type" value="Genomic_DNA"/>
</dbReference>
<evidence type="ECO:0000256" key="1">
    <source>
        <dbReference type="SAM" id="MobiDB-lite"/>
    </source>
</evidence>
<evidence type="ECO:0000313" key="3">
    <source>
        <dbReference type="EMBL" id="RDB28499.1"/>
    </source>
</evidence>
<feature type="compositionally biased region" description="Basic residues" evidence="1">
    <location>
        <begin position="197"/>
        <end position="208"/>
    </location>
</feature>
<dbReference type="Gene3D" id="3.30.2130.10">
    <property type="entry name" value="VC0802-like"/>
    <property type="match status" value="1"/>
</dbReference>
<feature type="region of interest" description="Disordered" evidence="1">
    <location>
        <begin position="773"/>
        <end position="792"/>
    </location>
</feature>
<dbReference type="InterPro" id="IPR029332">
    <property type="entry name" value="PEHE_dom"/>
</dbReference>
<proteinExistence type="predicted"/>
<dbReference type="InterPro" id="IPR027795">
    <property type="entry name" value="CASTOR_ACT_dom"/>
</dbReference>
<feature type="region of interest" description="Disordered" evidence="1">
    <location>
        <begin position="553"/>
        <end position="607"/>
    </location>
</feature>
<feature type="compositionally biased region" description="Low complexity" evidence="1">
    <location>
        <begin position="494"/>
        <end position="503"/>
    </location>
</feature>
<organism evidence="3 4">
    <name type="scientific">Hypsizygus marmoreus</name>
    <name type="common">White beech mushroom</name>
    <name type="synonym">Agaricus marmoreus</name>
    <dbReference type="NCBI Taxonomy" id="39966"/>
    <lineage>
        <taxon>Eukaryota</taxon>
        <taxon>Fungi</taxon>
        <taxon>Dikarya</taxon>
        <taxon>Basidiomycota</taxon>
        <taxon>Agaricomycotina</taxon>
        <taxon>Agaricomycetes</taxon>
        <taxon>Agaricomycetidae</taxon>
        <taxon>Agaricales</taxon>
        <taxon>Tricholomatineae</taxon>
        <taxon>Lyophyllaceae</taxon>
        <taxon>Hypsizygus</taxon>
    </lineage>
</organism>
<keyword evidence="4" id="KW-1185">Reference proteome</keyword>
<gene>
    <name evidence="3" type="ORF">Hypma_015843</name>
</gene>
<feature type="compositionally biased region" description="Polar residues" evidence="1">
    <location>
        <begin position="185"/>
        <end position="195"/>
    </location>
</feature>
<dbReference type="SMART" id="SM01300">
    <property type="entry name" value="PEHE"/>
    <property type="match status" value="1"/>
</dbReference>
<dbReference type="AlphaFoldDB" id="A0A369K1K4"/>
<evidence type="ECO:0000313" key="4">
    <source>
        <dbReference type="Proteomes" id="UP000076154"/>
    </source>
</evidence>
<accession>A0A369K1K4</accession>
<dbReference type="Proteomes" id="UP000076154">
    <property type="component" value="Unassembled WGS sequence"/>
</dbReference>
<dbReference type="SUPFAM" id="SSF55021">
    <property type="entry name" value="ACT-like"/>
    <property type="match status" value="2"/>
</dbReference>
<feature type="compositionally biased region" description="Polar residues" evidence="1">
    <location>
        <begin position="698"/>
        <end position="717"/>
    </location>
</feature>
<dbReference type="InterPro" id="IPR049447">
    <property type="entry name" value="A9CJY8-like_N"/>
</dbReference>
<feature type="region of interest" description="Disordered" evidence="1">
    <location>
        <begin position="185"/>
        <end position="213"/>
    </location>
</feature>
<sequence length="830" mass="90867">MPPPSNHPSLHLQVLSVPFFVAKFSSHEDVPNWALGALTGKANFISITRTDEEISIVGEASQSFPDPVKELSTWTCIKILGPMEHDLIGILAEFTAPLKTAKVPVFAVSTWNTDFVLVPTGSLSEAEVALALDGWTFIGREVDSQSVSCLDARHLSTLSSDCLPSDFVNQPQSGRPKALTLNMSAPSTSTNSGMQVRQKRVLPSRSRRGGPGVGNCDADVMILETHRRKFENEPLIPAETQFLLTTNSAVASTSSATLETQINIHANERYFDRPEVLKAYREQVIIQTPEFVNLGSAPAGRLRARSGTIVTEDGPIETSDAAYEKRHRKYETFEKRQRLREKEKLKHEQYKLKERIEQLRAMDGSAFLSLPASALPPPPGLTQSDGETEDGLTALPGAHVNGAAAYNEGERRRKEMLDIAYMLEERYRVLLPPDRIKKTPGQITMDASVEPEGAAFRRKDRDVLEPDDETFLETTQRENEKLKLRIKFPGKFTPASSPASRASSSKKRRKSAPPPLKQLSTRRTRATQEPAPIQRSPTIQAVVLSPAPSPVALPSPLPVPSEPELEPEAETEVEAEAEAEAAPEPQPKPPARAYTPLSNPEIAVLEPGTPDAQVAFKEESYISASTDQRESISASPGQIQFLSASIEPIESISSSRPHKRAKISNIPPSVSSRYATREPSVPPIASISAPPFRRRSPSHASTILSTKNQVTYTSASGTTERTGSYLMIAAIRSSGSTIRKAHRHLTAFGVKLRNEVFAERDFELPAWINPPSDVDEAEAAEPSKKEPIVPKSPVPEAMDVVEIPGVRTIMNAAEFSRKTSQGPILKEDTS</sequence>
<reference evidence="3" key="1">
    <citation type="submission" date="2018-04" db="EMBL/GenBank/DDBJ databases">
        <title>Whole genome sequencing of Hypsizygus marmoreus.</title>
        <authorList>
            <person name="Choi I.-G."/>
            <person name="Min B."/>
            <person name="Kim J.-G."/>
            <person name="Kim S."/>
            <person name="Oh Y.-L."/>
            <person name="Kong W.-S."/>
            <person name="Park H."/>
            <person name="Jeong J."/>
            <person name="Song E.-S."/>
        </authorList>
    </citation>
    <scope>NUCLEOTIDE SEQUENCE [LARGE SCALE GENOMIC DNA]</scope>
    <source>
        <strain evidence="3">51987-8</strain>
    </source>
</reference>
<comment type="caution">
    <text evidence="3">The sequence shown here is derived from an EMBL/GenBank/DDBJ whole genome shotgun (WGS) entry which is preliminary data.</text>
</comment>
<dbReference type="STRING" id="39966.A0A369K1K4"/>
<dbReference type="Pfam" id="PF13840">
    <property type="entry name" value="ACT_7"/>
    <property type="match status" value="1"/>
</dbReference>
<dbReference type="GO" id="GO:0000123">
    <property type="term" value="C:histone acetyltransferase complex"/>
    <property type="evidence" value="ECO:0007669"/>
    <property type="project" value="UniProtKB-ARBA"/>
</dbReference>
<name>A0A369K1K4_HYPMA</name>
<dbReference type="GO" id="GO:0006520">
    <property type="term" value="P:amino acid metabolic process"/>
    <property type="evidence" value="ECO:0007669"/>
    <property type="project" value="UniProtKB-ARBA"/>
</dbReference>
<dbReference type="InParanoid" id="A0A369K1K4"/>
<dbReference type="PANTHER" id="PTHR31131:SF6">
    <property type="entry name" value="CASTOR ACT DOMAIN-CONTAINING PROTEIN"/>
    <property type="match status" value="1"/>
</dbReference>
<protein>
    <recommendedName>
        <fullName evidence="2">PEHE domain-containing protein</fullName>
    </recommendedName>
</protein>